<keyword evidence="1" id="KW-0802">TPR repeat</keyword>
<dbReference type="SUPFAM" id="SSF48452">
    <property type="entry name" value="TPR-like"/>
    <property type="match status" value="1"/>
</dbReference>
<dbReference type="Pfam" id="PF14559">
    <property type="entry name" value="TPR_19"/>
    <property type="match status" value="1"/>
</dbReference>
<name>A0A5Q2N3C2_9FIRM</name>
<dbReference type="Pfam" id="PF13431">
    <property type="entry name" value="TPR_17"/>
    <property type="match status" value="1"/>
</dbReference>
<evidence type="ECO:0000259" key="2">
    <source>
        <dbReference type="Pfam" id="PF00535"/>
    </source>
</evidence>
<dbReference type="Pfam" id="PF00535">
    <property type="entry name" value="Glycos_transf_2"/>
    <property type="match status" value="1"/>
</dbReference>
<reference evidence="4" key="1">
    <citation type="submission" date="2019-11" db="EMBL/GenBank/DDBJ databases">
        <title>Genome sequence of Heliorestis convoluta strain HH, an alkaliphilic and minimalistic phototrophic bacterium from a soda lake in Egypt.</title>
        <authorList>
            <person name="Dewey E.D."/>
            <person name="Stokes L.M."/>
            <person name="Burchell B.M."/>
            <person name="Shaffer K.N."/>
            <person name="Huntington A.M."/>
            <person name="Baker J.M."/>
            <person name="Nadendla S."/>
            <person name="Giglio M.G."/>
            <person name="Touchman J.W."/>
            <person name="Blankenship R.E."/>
            <person name="Madigan M.T."/>
            <person name="Sattley W.M."/>
        </authorList>
    </citation>
    <scope>NUCLEOTIDE SEQUENCE [LARGE SCALE GENOMIC DNA]</scope>
    <source>
        <strain evidence="4">HH</strain>
    </source>
</reference>
<dbReference type="SUPFAM" id="SSF53448">
    <property type="entry name" value="Nucleotide-diphospho-sugar transferases"/>
    <property type="match status" value="1"/>
</dbReference>
<dbReference type="PANTHER" id="PTHR43630">
    <property type="entry name" value="POLY-BETA-1,6-N-ACETYL-D-GLUCOSAMINE SYNTHASE"/>
    <property type="match status" value="1"/>
</dbReference>
<proteinExistence type="predicted"/>
<gene>
    <name evidence="3" type="ORF">FTV88_2712</name>
</gene>
<dbReference type="AlphaFoldDB" id="A0A5Q2N3C2"/>
<evidence type="ECO:0000313" key="4">
    <source>
        <dbReference type="Proteomes" id="UP000366051"/>
    </source>
</evidence>
<keyword evidence="4" id="KW-1185">Reference proteome</keyword>
<dbReference type="CDD" id="cd02511">
    <property type="entry name" value="Beta4Glucosyltransferase"/>
    <property type="match status" value="1"/>
</dbReference>
<dbReference type="Proteomes" id="UP000366051">
    <property type="component" value="Chromosome"/>
</dbReference>
<dbReference type="InterPro" id="IPR001173">
    <property type="entry name" value="Glyco_trans_2-like"/>
</dbReference>
<evidence type="ECO:0000256" key="1">
    <source>
        <dbReference type="PROSITE-ProRule" id="PRU00339"/>
    </source>
</evidence>
<organism evidence="3 4">
    <name type="scientific">Heliorestis convoluta</name>
    <dbReference type="NCBI Taxonomy" id="356322"/>
    <lineage>
        <taxon>Bacteria</taxon>
        <taxon>Bacillati</taxon>
        <taxon>Bacillota</taxon>
        <taxon>Clostridia</taxon>
        <taxon>Eubacteriales</taxon>
        <taxon>Heliobacteriaceae</taxon>
        <taxon>Heliorestis</taxon>
    </lineage>
</organism>
<dbReference type="InterPro" id="IPR011990">
    <property type="entry name" value="TPR-like_helical_dom_sf"/>
</dbReference>
<dbReference type="Gene3D" id="3.90.550.10">
    <property type="entry name" value="Spore Coat Polysaccharide Biosynthesis Protein SpsA, Chain A"/>
    <property type="match status" value="1"/>
</dbReference>
<sequence>MIVRDEAEQLSRCLKSAQDVVDEIIIVDTGSVDKTVEIAHSYGAQVYNFPWTGDFAAARNESLDKATKKWILFLDADEELPLETAQLLPALVALSKEEAWSFQILSFLSDDKTQSVAHSSIRLFKNSKSYQFEGKIHEQIGPSIRREQPYATIGQSDLIIHHYGYSQKSLQNKGKKERNIALLEEFVAQSPENANLHFNLAVSYSVNGQWPKAKEHFQKTLSLPNLSATLLAALCRSYSICLYHLREYEEALQFLQQGLSLFPHYGELYYLRGQIAWATGDLEEAEKNFLQATQLQHTTAEFISTTGTTSFLAWENIATIALYKGKGQQAIEAIAKAPQEKFS</sequence>
<feature type="repeat" description="TPR" evidence="1">
    <location>
        <begin position="266"/>
        <end position="299"/>
    </location>
</feature>
<accession>A0A5Q2N3C2</accession>
<keyword evidence="3" id="KW-0808">Transferase</keyword>
<dbReference type="PROSITE" id="PS50005">
    <property type="entry name" value="TPR"/>
    <property type="match status" value="1"/>
</dbReference>
<evidence type="ECO:0000313" key="3">
    <source>
        <dbReference type="EMBL" id="QGG48801.1"/>
    </source>
</evidence>
<dbReference type="InterPro" id="IPR029044">
    <property type="entry name" value="Nucleotide-diphossugar_trans"/>
</dbReference>
<dbReference type="SMART" id="SM00028">
    <property type="entry name" value="TPR"/>
    <property type="match status" value="3"/>
</dbReference>
<dbReference type="EMBL" id="CP045875">
    <property type="protein sequence ID" value="QGG48801.1"/>
    <property type="molecule type" value="Genomic_DNA"/>
</dbReference>
<dbReference type="GO" id="GO:0016740">
    <property type="term" value="F:transferase activity"/>
    <property type="evidence" value="ECO:0007669"/>
    <property type="project" value="UniProtKB-KW"/>
</dbReference>
<feature type="domain" description="Glycosyltransferase 2-like" evidence="2">
    <location>
        <begin position="2"/>
        <end position="85"/>
    </location>
</feature>
<dbReference type="KEGG" id="hcv:FTV88_2712"/>
<dbReference type="PANTHER" id="PTHR43630:SF2">
    <property type="entry name" value="GLYCOSYLTRANSFERASE"/>
    <property type="match status" value="1"/>
</dbReference>
<dbReference type="Gene3D" id="1.25.40.10">
    <property type="entry name" value="Tetratricopeptide repeat domain"/>
    <property type="match status" value="1"/>
</dbReference>
<dbReference type="InterPro" id="IPR019734">
    <property type="entry name" value="TPR_rpt"/>
</dbReference>
<protein>
    <submittedName>
        <fullName evidence="3">Glycosyl transferase, family 2</fullName>
    </submittedName>
</protein>